<evidence type="ECO:0000256" key="1">
    <source>
        <dbReference type="ARBA" id="ARBA00023002"/>
    </source>
</evidence>
<organism evidence="3 4">
    <name type="scientific">Marinibacterium profundimaris</name>
    <dbReference type="NCBI Taxonomy" id="1679460"/>
    <lineage>
        <taxon>Bacteria</taxon>
        <taxon>Pseudomonadati</taxon>
        <taxon>Pseudomonadota</taxon>
        <taxon>Alphaproteobacteria</taxon>
        <taxon>Rhodobacterales</taxon>
        <taxon>Paracoccaceae</taxon>
        <taxon>Marinibacterium</taxon>
    </lineage>
</organism>
<keyword evidence="4" id="KW-1185">Reference proteome</keyword>
<reference evidence="3 4" key="1">
    <citation type="submission" date="2013-04" db="EMBL/GenBank/DDBJ databases">
        <title>Oceanicola sp. 22II1-22F33 Genome Sequencing.</title>
        <authorList>
            <person name="Lai Q."/>
            <person name="Li G."/>
            <person name="Shao Z."/>
        </authorList>
    </citation>
    <scope>NUCLEOTIDE SEQUENCE [LARGE SCALE GENOMIC DNA]</scope>
    <source>
        <strain evidence="3 4">22II1-22F33</strain>
    </source>
</reference>
<evidence type="ECO:0000313" key="3">
    <source>
        <dbReference type="EMBL" id="OWU70369.1"/>
    </source>
</evidence>
<dbReference type="GO" id="GO:0005829">
    <property type="term" value="C:cytosol"/>
    <property type="evidence" value="ECO:0007669"/>
    <property type="project" value="TreeGrafter"/>
</dbReference>
<dbReference type="InterPro" id="IPR050523">
    <property type="entry name" value="AKR_Detox_Biosynth"/>
</dbReference>
<comment type="caution">
    <text evidence="3">The sequence shown here is derived from an EMBL/GenBank/DDBJ whole genome shotgun (WGS) entry which is preliminary data.</text>
</comment>
<dbReference type="SUPFAM" id="SSF51430">
    <property type="entry name" value="NAD(P)-linked oxidoreductase"/>
    <property type="match status" value="1"/>
</dbReference>
<evidence type="ECO:0000259" key="2">
    <source>
        <dbReference type="Pfam" id="PF00248"/>
    </source>
</evidence>
<dbReference type="PANTHER" id="PTHR43364">
    <property type="entry name" value="NADH-SPECIFIC METHYLGLYOXAL REDUCTASE-RELATED"/>
    <property type="match status" value="1"/>
</dbReference>
<dbReference type="OrthoDB" id="9803483at2"/>
<evidence type="ECO:0000313" key="4">
    <source>
        <dbReference type="Proteomes" id="UP000215377"/>
    </source>
</evidence>
<dbReference type="Pfam" id="PF00248">
    <property type="entry name" value="Aldo_ket_red"/>
    <property type="match status" value="1"/>
</dbReference>
<proteinExistence type="predicted"/>
<feature type="domain" description="NADP-dependent oxidoreductase" evidence="2">
    <location>
        <begin position="16"/>
        <end position="297"/>
    </location>
</feature>
<dbReference type="RefSeq" id="WP_088651785.1">
    <property type="nucleotide sequence ID" value="NZ_AQQR01000012.1"/>
</dbReference>
<sequence>MNKLATLTHSPAGRFSFGTMQFGGAADALASESMYETCRAAGITHFDTAHMYTDGASETLLGQFVAPERENVFVATKVGFTGGASAANMRAQFDTCRQRLGMDEVDALYLHRFDPDTDLRETMECFAALKAEGLIRYVGLSNFAAWQVMKAVRLAAEFDLQVDLLQPMYSLVTRQAEVEILPMCADQGITAVTYSPLGAGLLTGKYTRGPADGRLTEDQRYKARYAPGHMARAAEGLAALAEELGTHPATLAVAWVAAHPTAPVPILSGRSAEQLTPSLAAMGHPMPPELYARIAALSPTPPPATDRIEEQA</sequence>
<dbReference type="GO" id="GO:0016491">
    <property type="term" value="F:oxidoreductase activity"/>
    <property type="evidence" value="ECO:0007669"/>
    <property type="project" value="UniProtKB-KW"/>
</dbReference>
<name>A0A225NDT4_9RHOB</name>
<dbReference type="Proteomes" id="UP000215377">
    <property type="component" value="Unassembled WGS sequence"/>
</dbReference>
<dbReference type="InterPro" id="IPR023210">
    <property type="entry name" value="NADP_OxRdtase_dom"/>
</dbReference>
<dbReference type="InterPro" id="IPR018170">
    <property type="entry name" value="Aldo/ket_reductase_CS"/>
</dbReference>
<protein>
    <submittedName>
        <fullName evidence="3">Aldo/keto reductase</fullName>
    </submittedName>
</protein>
<gene>
    <name evidence="3" type="ORF">ATO3_20490</name>
</gene>
<dbReference type="PROSITE" id="PS00062">
    <property type="entry name" value="ALDOKETO_REDUCTASE_2"/>
    <property type="match status" value="1"/>
</dbReference>
<dbReference type="InterPro" id="IPR036812">
    <property type="entry name" value="NAD(P)_OxRdtase_dom_sf"/>
</dbReference>
<dbReference type="EMBL" id="AQQR01000012">
    <property type="protein sequence ID" value="OWU70369.1"/>
    <property type="molecule type" value="Genomic_DNA"/>
</dbReference>
<keyword evidence="1" id="KW-0560">Oxidoreductase</keyword>
<dbReference type="PANTHER" id="PTHR43364:SF4">
    <property type="entry name" value="NAD(P)-LINKED OXIDOREDUCTASE SUPERFAMILY PROTEIN"/>
    <property type="match status" value="1"/>
</dbReference>
<accession>A0A225NDT4</accession>
<dbReference type="AlphaFoldDB" id="A0A225NDT4"/>
<dbReference type="Gene3D" id="3.20.20.100">
    <property type="entry name" value="NADP-dependent oxidoreductase domain"/>
    <property type="match status" value="1"/>
</dbReference>